<dbReference type="GO" id="GO:0031122">
    <property type="term" value="P:cytoplasmic microtubule organization"/>
    <property type="evidence" value="ECO:0007669"/>
    <property type="project" value="TreeGrafter"/>
</dbReference>
<dbReference type="STRING" id="623744.A0A553QTA0"/>
<organism evidence="3 4">
    <name type="scientific">Danionella cerebrum</name>
    <dbReference type="NCBI Taxonomy" id="2873325"/>
    <lineage>
        <taxon>Eukaryota</taxon>
        <taxon>Metazoa</taxon>
        <taxon>Chordata</taxon>
        <taxon>Craniata</taxon>
        <taxon>Vertebrata</taxon>
        <taxon>Euteleostomi</taxon>
        <taxon>Actinopterygii</taxon>
        <taxon>Neopterygii</taxon>
        <taxon>Teleostei</taxon>
        <taxon>Ostariophysi</taxon>
        <taxon>Cypriniformes</taxon>
        <taxon>Danionidae</taxon>
        <taxon>Danioninae</taxon>
        <taxon>Danionella</taxon>
    </lineage>
</organism>
<feature type="domain" description="CAP-Gly" evidence="2">
    <location>
        <begin position="73"/>
        <end position="115"/>
    </location>
</feature>
<dbReference type="FunFam" id="2.30.30.190:FF:000005">
    <property type="entry name" value="CAP-Gly domain containing linker protein 3"/>
    <property type="match status" value="1"/>
</dbReference>
<dbReference type="GO" id="GO:0005634">
    <property type="term" value="C:nucleus"/>
    <property type="evidence" value="ECO:0007669"/>
    <property type="project" value="TreeGrafter"/>
</dbReference>
<dbReference type="PANTHER" id="PTHR18916">
    <property type="entry name" value="DYNACTIN 1-RELATED MICROTUBULE-BINDING"/>
    <property type="match status" value="1"/>
</dbReference>
<sequence>MDMSLDKAEAAMVAKELKQILLDAVPLSCNLPRATLPNYDNIPGNLMLSSLGLKLGDRVVLDDTKSGTLRFCGTTEFASGQWVGIELDEPEGKNDGSVGGIRYFICSAKQGIFAPVSKISKAVEQTPASVPSTPKTPRLDLSRVTNKIKKEKKDKDREKSE</sequence>
<dbReference type="EMBL" id="SRMA01025578">
    <property type="protein sequence ID" value="TRY92998.1"/>
    <property type="molecule type" value="Genomic_DNA"/>
</dbReference>
<feature type="compositionally biased region" description="Polar residues" evidence="1">
    <location>
        <begin position="126"/>
        <end position="135"/>
    </location>
</feature>
<dbReference type="PROSITE" id="PS00845">
    <property type="entry name" value="CAP_GLY_1"/>
    <property type="match status" value="1"/>
</dbReference>
<feature type="compositionally biased region" description="Basic and acidic residues" evidence="1">
    <location>
        <begin position="151"/>
        <end position="161"/>
    </location>
</feature>
<dbReference type="SMART" id="SM01052">
    <property type="entry name" value="CAP_GLY"/>
    <property type="match status" value="1"/>
</dbReference>
<dbReference type="PANTHER" id="PTHR18916:SF77">
    <property type="entry name" value="CAP-GLY DOMAIN-CONTAINING LINKER PROTEIN 3"/>
    <property type="match status" value="1"/>
</dbReference>
<evidence type="ECO:0000313" key="3">
    <source>
        <dbReference type="EMBL" id="TRY92998.1"/>
    </source>
</evidence>
<protein>
    <recommendedName>
        <fullName evidence="2">CAP-Gly domain-containing protein</fullName>
    </recommendedName>
</protein>
<dbReference type="GO" id="GO:0051010">
    <property type="term" value="F:microtubule plus-end binding"/>
    <property type="evidence" value="ECO:0007669"/>
    <property type="project" value="TreeGrafter"/>
</dbReference>
<dbReference type="SUPFAM" id="SSF74924">
    <property type="entry name" value="Cap-Gly domain"/>
    <property type="match status" value="1"/>
</dbReference>
<dbReference type="Pfam" id="PF01302">
    <property type="entry name" value="CAP_GLY"/>
    <property type="match status" value="1"/>
</dbReference>
<dbReference type="InterPro" id="IPR036859">
    <property type="entry name" value="CAP-Gly_dom_sf"/>
</dbReference>
<dbReference type="InterPro" id="IPR000938">
    <property type="entry name" value="CAP-Gly_domain"/>
</dbReference>
<evidence type="ECO:0000259" key="2">
    <source>
        <dbReference type="PROSITE" id="PS50245"/>
    </source>
</evidence>
<dbReference type="Proteomes" id="UP000316079">
    <property type="component" value="Unassembled WGS sequence"/>
</dbReference>
<dbReference type="OrthoDB" id="2130750at2759"/>
<gene>
    <name evidence="3" type="ORF">DNTS_011610</name>
</gene>
<dbReference type="AlphaFoldDB" id="A0A553QTA0"/>
<evidence type="ECO:0000313" key="4">
    <source>
        <dbReference type="Proteomes" id="UP000316079"/>
    </source>
</evidence>
<dbReference type="Gene3D" id="2.30.30.190">
    <property type="entry name" value="CAP Gly-rich-like domain"/>
    <property type="match status" value="1"/>
</dbReference>
<keyword evidence="4" id="KW-1185">Reference proteome</keyword>
<proteinExistence type="predicted"/>
<dbReference type="GO" id="GO:0005938">
    <property type="term" value="C:cell cortex"/>
    <property type="evidence" value="ECO:0007669"/>
    <property type="project" value="TreeGrafter"/>
</dbReference>
<accession>A0A553QTA0</accession>
<reference evidence="3 4" key="1">
    <citation type="journal article" date="2019" name="Sci. Data">
        <title>Hybrid genome assembly and annotation of Danionella translucida.</title>
        <authorList>
            <person name="Kadobianskyi M."/>
            <person name="Schulze L."/>
            <person name="Schuelke M."/>
            <person name="Judkewitz B."/>
        </authorList>
    </citation>
    <scope>NUCLEOTIDE SEQUENCE [LARGE SCALE GENOMIC DNA]</scope>
    <source>
        <strain evidence="3 4">Bolton</strain>
    </source>
</reference>
<name>A0A553QTA0_9TELE</name>
<feature type="region of interest" description="Disordered" evidence="1">
    <location>
        <begin position="124"/>
        <end position="161"/>
    </location>
</feature>
<comment type="caution">
    <text evidence="3">The sequence shown here is derived from an EMBL/GenBank/DDBJ whole genome shotgun (WGS) entry which is preliminary data.</text>
</comment>
<evidence type="ECO:0000256" key="1">
    <source>
        <dbReference type="SAM" id="MobiDB-lite"/>
    </source>
</evidence>
<dbReference type="GO" id="GO:0035371">
    <property type="term" value="C:microtubule plus-end"/>
    <property type="evidence" value="ECO:0007669"/>
    <property type="project" value="TreeGrafter"/>
</dbReference>
<dbReference type="PROSITE" id="PS50245">
    <property type="entry name" value="CAP_GLY_2"/>
    <property type="match status" value="1"/>
</dbReference>